<name>A0AAU7J7R2_9VIRU</name>
<feature type="region of interest" description="Disordered" evidence="2">
    <location>
        <begin position="1"/>
        <end position="37"/>
    </location>
</feature>
<evidence type="ECO:0008006" key="4">
    <source>
        <dbReference type="Google" id="ProtNLM"/>
    </source>
</evidence>
<dbReference type="EMBL" id="PP763431">
    <property type="protein sequence ID" value="XBN42134.1"/>
    <property type="molecule type" value="Genomic_DNA"/>
</dbReference>
<feature type="compositionally biased region" description="Basic residues" evidence="2">
    <location>
        <begin position="1"/>
        <end position="21"/>
    </location>
</feature>
<proteinExistence type="predicted"/>
<reference evidence="3" key="1">
    <citation type="submission" date="2024-05" db="EMBL/GenBank/DDBJ databases">
        <title>Complete genome sequence of bacteriophages Merry and Sunny infecting Microbacterium sp. isolated from an alkaline commercial outdoor algal pond.</title>
        <authorList>
            <person name="Levesque A.V."/>
            <person name="Rabines A.J."/>
            <person name="Alrubaiaan E."/>
            <person name="Oliver A."/>
            <person name="Allen E.E."/>
            <person name="Hazlebeck D."/>
            <person name="Pinowska A."/>
            <person name="Traller J.C."/>
            <person name="Zeigler Allen L."/>
        </authorList>
    </citation>
    <scope>NUCLEOTIDE SEQUENCE</scope>
</reference>
<evidence type="ECO:0000256" key="2">
    <source>
        <dbReference type="SAM" id="MobiDB-lite"/>
    </source>
</evidence>
<keyword evidence="1" id="KW-0175">Coiled coil</keyword>
<feature type="compositionally biased region" description="Basic and acidic residues" evidence="2">
    <location>
        <begin position="22"/>
        <end position="37"/>
    </location>
</feature>
<feature type="region of interest" description="Disordered" evidence="2">
    <location>
        <begin position="211"/>
        <end position="244"/>
    </location>
</feature>
<evidence type="ECO:0000313" key="3">
    <source>
        <dbReference type="EMBL" id="XBN42134.1"/>
    </source>
</evidence>
<sequence>MRPLRVHAGAHRPRRSRRPDRPRHEGRPRCALHLPRDDHRRRRRRDLCGLVRPLLRIRPSPETRQVHGCHRASRTERQLDMARSHYVKSSRKEHTCGRGGHVIPAGDAYYWAKPGFRRRTPLIRCSQHPFRPSELTTSERSAPMSAVEQFEDAAAQGFESIADLEQAWDELKSAVEEYQQNREYALEQWEHGNSQLEDLLETAQRALEEVEGWTPEEFTEDEPDRSGWPESDEGQDEYDTAWEEWDESRRRHIEDQTDQALETAGSLEF</sequence>
<organism evidence="3">
    <name type="scientific">Microbacterium phage Merry</name>
    <dbReference type="NCBI Taxonomy" id="3144827"/>
    <lineage>
        <taxon>Viruses</taxon>
    </lineage>
</organism>
<evidence type="ECO:0000256" key="1">
    <source>
        <dbReference type="SAM" id="Coils"/>
    </source>
</evidence>
<feature type="compositionally biased region" description="Acidic residues" evidence="2">
    <location>
        <begin position="230"/>
        <end position="244"/>
    </location>
</feature>
<feature type="coiled-coil region" evidence="1">
    <location>
        <begin position="161"/>
        <end position="206"/>
    </location>
</feature>
<accession>A0AAU7J7R2</accession>
<protein>
    <recommendedName>
        <fullName evidence="4">Tail assembly chaperone</fullName>
    </recommendedName>
</protein>